<keyword evidence="7" id="KW-0819">tRNA processing</keyword>
<proteinExistence type="inferred from homology"/>
<gene>
    <name evidence="15" type="ORF">LTR78_010696</name>
</gene>
<dbReference type="Proteomes" id="UP001274830">
    <property type="component" value="Unassembled WGS sequence"/>
</dbReference>
<keyword evidence="10" id="KW-0010">Activator</keyword>
<protein>
    <recommendedName>
        <fullName evidence="5">EKC/KEOPS complex subunit GON7</fullName>
    </recommendedName>
</protein>
<comment type="function">
    <text evidence="13">Component of the EKC/KEOPS complex that is required for the formation of a threonylcarbamoyl group on adenosine at position 37 (t(6)A37) in tRNAs that read codons beginning with adenine. The complex is probably involved in the transfer of the threonylcarbamoyl moiety of threonylcarbamoyl-AMP (TC-AMP) to the N6 group of A37. GON7 likely plays a supporting role to the catalytic subunit KAE1 in the complex. The EKC/KEOPS complex also promotes both telomere uncapping and telomere elongation. The complex is required for efficient recruitment of transcriptional coactivators.</text>
</comment>
<evidence type="ECO:0000256" key="1">
    <source>
        <dbReference type="ARBA" id="ARBA00004123"/>
    </source>
</evidence>
<evidence type="ECO:0000256" key="12">
    <source>
        <dbReference type="ARBA" id="ARBA00023242"/>
    </source>
</evidence>
<keyword evidence="8" id="KW-0779">Telomere</keyword>
<name>A0AAE0TRM7_9PEZI</name>
<evidence type="ECO:0000313" key="15">
    <source>
        <dbReference type="EMBL" id="KAK3669436.1"/>
    </source>
</evidence>
<dbReference type="Pfam" id="PF08738">
    <property type="entry name" value="Gon7"/>
    <property type="match status" value="1"/>
</dbReference>
<accession>A0AAE0TRM7</accession>
<dbReference type="InterPro" id="IPR014849">
    <property type="entry name" value="EKC/KEOPS_Gon7"/>
</dbReference>
<evidence type="ECO:0000256" key="13">
    <source>
        <dbReference type="ARBA" id="ARBA00025393"/>
    </source>
</evidence>
<keyword evidence="9" id="KW-0805">Transcription regulation</keyword>
<dbReference type="AlphaFoldDB" id="A0AAE0TRM7"/>
<evidence type="ECO:0000313" key="16">
    <source>
        <dbReference type="Proteomes" id="UP001274830"/>
    </source>
</evidence>
<comment type="caution">
    <text evidence="15">The sequence shown here is derived from an EMBL/GenBank/DDBJ whole genome shotgun (WGS) entry which is preliminary data.</text>
</comment>
<evidence type="ECO:0000256" key="2">
    <source>
        <dbReference type="ARBA" id="ARBA00004574"/>
    </source>
</evidence>
<comment type="similarity">
    <text evidence="3">Belongs to the GON7 family.</text>
</comment>
<evidence type="ECO:0000256" key="10">
    <source>
        <dbReference type="ARBA" id="ARBA00023159"/>
    </source>
</evidence>
<keyword evidence="12" id="KW-0539">Nucleus</keyword>
<reference evidence="15" key="1">
    <citation type="submission" date="2023-07" db="EMBL/GenBank/DDBJ databases">
        <title>Black Yeasts Isolated from many extreme environments.</title>
        <authorList>
            <person name="Coleine C."/>
            <person name="Stajich J.E."/>
            <person name="Selbmann L."/>
        </authorList>
    </citation>
    <scope>NUCLEOTIDE SEQUENCE</scope>
    <source>
        <strain evidence="15">CCFEE 5485</strain>
    </source>
</reference>
<evidence type="ECO:0000256" key="8">
    <source>
        <dbReference type="ARBA" id="ARBA00022895"/>
    </source>
</evidence>
<dbReference type="GO" id="GO:0008033">
    <property type="term" value="P:tRNA processing"/>
    <property type="evidence" value="ECO:0007669"/>
    <property type="project" value="UniProtKB-KW"/>
</dbReference>
<evidence type="ECO:0000256" key="5">
    <source>
        <dbReference type="ARBA" id="ARBA00019746"/>
    </source>
</evidence>
<evidence type="ECO:0000256" key="11">
    <source>
        <dbReference type="ARBA" id="ARBA00023163"/>
    </source>
</evidence>
<dbReference type="GO" id="GO:0005634">
    <property type="term" value="C:nucleus"/>
    <property type="evidence" value="ECO:0007669"/>
    <property type="project" value="UniProtKB-SubCell"/>
</dbReference>
<keyword evidence="6" id="KW-0158">Chromosome</keyword>
<organism evidence="15 16">
    <name type="scientific">Recurvomyces mirabilis</name>
    <dbReference type="NCBI Taxonomy" id="574656"/>
    <lineage>
        <taxon>Eukaryota</taxon>
        <taxon>Fungi</taxon>
        <taxon>Dikarya</taxon>
        <taxon>Ascomycota</taxon>
        <taxon>Pezizomycotina</taxon>
        <taxon>Dothideomycetes</taxon>
        <taxon>Dothideomycetidae</taxon>
        <taxon>Mycosphaerellales</taxon>
        <taxon>Teratosphaeriaceae</taxon>
        <taxon>Recurvomyces</taxon>
    </lineage>
</organism>
<feature type="region of interest" description="Disordered" evidence="14">
    <location>
        <begin position="65"/>
        <end position="96"/>
    </location>
</feature>
<keyword evidence="16" id="KW-1185">Reference proteome</keyword>
<keyword evidence="11" id="KW-0804">Transcription</keyword>
<evidence type="ECO:0000256" key="6">
    <source>
        <dbReference type="ARBA" id="ARBA00022454"/>
    </source>
</evidence>
<sequence>MAEAKMTAVYTSPEYSRHFSAKLPQLPGDVKAQSVIQKTTYLSALRSGTMQIQADINAFLTERMEADKLPQGGGTGKAQEEKEEEMYGEEDPEADG</sequence>
<feature type="compositionally biased region" description="Acidic residues" evidence="14">
    <location>
        <begin position="81"/>
        <end position="96"/>
    </location>
</feature>
<evidence type="ECO:0000256" key="4">
    <source>
        <dbReference type="ARBA" id="ARBA00011534"/>
    </source>
</evidence>
<dbReference type="GO" id="GO:0000781">
    <property type="term" value="C:chromosome, telomeric region"/>
    <property type="evidence" value="ECO:0007669"/>
    <property type="project" value="UniProtKB-SubCell"/>
</dbReference>
<comment type="subunit">
    <text evidence="4">Component of the EKC/KEOPS complex composed of at least BUD32, CGI121, GON7, KAE1 and PCC1; the whole complex dimerizes.</text>
</comment>
<evidence type="ECO:0000256" key="14">
    <source>
        <dbReference type="SAM" id="MobiDB-lite"/>
    </source>
</evidence>
<evidence type="ECO:0000256" key="7">
    <source>
        <dbReference type="ARBA" id="ARBA00022694"/>
    </source>
</evidence>
<dbReference type="EMBL" id="JAUTXT010000085">
    <property type="protein sequence ID" value="KAK3669436.1"/>
    <property type="molecule type" value="Genomic_DNA"/>
</dbReference>
<comment type="subcellular location">
    <subcellularLocation>
        <location evidence="2">Chromosome</location>
        <location evidence="2">Telomere</location>
    </subcellularLocation>
    <subcellularLocation>
        <location evidence="1">Nucleus</location>
    </subcellularLocation>
</comment>
<evidence type="ECO:0000256" key="3">
    <source>
        <dbReference type="ARBA" id="ARBA00008529"/>
    </source>
</evidence>
<evidence type="ECO:0000256" key="9">
    <source>
        <dbReference type="ARBA" id="ARBA00023015"/>
    </source>
</evidence>